<dbReference type="SUPFAM" id="SSF143865">
    <property type="entry name" value="CorA soluble domain-like"/>
    <property type="match status" value="1"/>
</dbReference>
<protein>
    <submittedName>
        <fullName evidence="7">Cation transporter membrane protein</fullName>
    </submittedName>
</protein>
<proteinExistence type="inferred from homology"/>
<evidence type="ECO:0000313" key="8">
    <source>
        <dbReference type="Proteomes" id="UP000025241"/>
    </source>
</evidence>
<dbReference type="OrthoDB" id="7006495at2"/>
<organism evidence="7 8">
    <name type="scientific">Pseudomonas knackmussii (strain DSM 6978 / CCUG 54928 / LMG 23759 / B13)</name>
    <dbReference type="NCBI Taxonomy" id="1301098"/>
    <lineage>
        <taxon>Bacteria</taxon>
        <taxon>Pseudomonadati</taxon>
        <taxon>Pseudomonadota</taxon>
        <taxon>Gammaproteobacteria</taxon>
        <taxon>Pseudomonadales</taxon>
        <taxon>Pseudomonadaceae</taxon>
        <taxon>Pseudomonas</taxon>
    </lineage>
</organism>
<dbReference type="PANTHER" id="PTHR47891">
    <property type="entry name" value="TRANSPORTER-RELATED"/>
    <property type="match status" value="1"/>
</dbReference>
<feature type="transmembrane region" description="Helical" evidence="6">
    <location>
        <begin position="281"/>
        <end position="302"/>
    </location>
</feature>
<evidence type="ECO:0000256" key="5">
    <source>
        <dbReference type="ARBA" id="ARBA00023136"/>
    </source>
</evidence>
<gene>
    <name evidence="7" type="ORF">PKB_3081</name>
</gene>
<reference evidence="7 8" key="1">
    <citation type="submission" date="2013-03" db="EMBL/GenBank/DDBJ databases">
        <authorList>
            <person name="Linke B."/>
        </authorList>
    </citation>
    <scope>NUCLEOTIDE SEQUENCE [LARGE SCALE GENOMIC DNA]</scope>
    <source>
        <strain evidence="7 8">B13</strain>
    </source>
</reference>
<dbReference type="GO" id="GO:0046873">
    <property type="term" value="F:metal ion transmembrane transporter activity"/>
    <property type="evidence" value="ECO:0007669"/>
    <property type="project" value="InterPro"/>
</dbReference>
<dbReference type="eggNOG" id="COG0598">
    <property type="taxonomic scope" value="Bacteria"/>
</dbReference>
<dbReference type="SUPFAM" id="SSF144083">
    <property type="entry name" value="Magnesium transport protein CorA, transmembrane region"/>
    <property type="match status" value="1"/>
</dbReference>
<name>A0A024HIZ4_PSEKB</name>
<dbReference type="Gene3D" id="3.30.460.20">
    <property type="entry name" value="CorA soluble domain-like"/>
    <property type="match status" value="1"/>
</dbReference>
<evidence type="ECO:0000256" key="3">
    <source>
        <dbReference type="ARBA" id="ARBA00022692"/>
    </source>
</evidence>
<evidence type="ECO:0000256" key="1">
    <source>
        <dbReference type="ARBA" id="ARBA00004141"/>
    </source>
</evidence>
<keyword evidence="3 6" id="KW-0812">Transmembrane</keyword>
<evidence type="ECO:0000256" key="2">
    <source>
        <dbReference type="ARBA" id="ARBA00009765"/>
    </source>
</evidence>
<accession>A0A024HIZ4</accession>
<dbReference type="InterPro" id="IPR047199">
    <property type="entry name" value="CorA-like"/>
</dbReference>
<dbReference type="Pfam" id="PF01544">
    <property type="entry name" value="CorA"/>
    <property type="match status" value="1"/>
</dbReference>
<dbReference type="InterPro" id="IPR002523">
    <property type="entry name" value="MgTranspt_CorA/ZnTranspt_ZntB"/>
</dbReference>
<dbReference type="KEGG" id="pkc:PKB_3081"/>
<reference evidence="7 8" key="2">
    <citation type="submission" date="2014-05" db="EMBL/GenBank/DDBJ databases">
        <title>Genome sequence of the 3-chlorobenzoate degrading bacterium Pseudomonas knackmussii B13 shows multiple evidence for horizontal gene transfer.</title>
        <authorList>
            <person name="Miyazaki R."/>
            <person name="Bertelli C."/>
            <person name="Falquet L."/>
            <person name="Robinson-Rechavi M."/>
            <person name="Gharib W."/>
            <person name="Roy S."/>
            <person name="Van der Meer J.R."/>
        </authorList>
    </citation>
    <scope>NUCLEOTIDE SEQUENCE [LARGE SCALE GENOMIC DNA]</scope>
    <source>
        <strain evidence="7 8">B13</strain>
    </source>
</reference>
<dbReference type="STRING" id="1301098.PKB_3081"/>
<keyword evidence="4 6" id="KW-1133">Transmembrane helix</keyword>
<comment type="subcellular location">
    <subcellularLocation>
        <location evidence="1">Membrane</location>
        <topology evidence="1">Multi-pass membrane protein</topology>
    </subcellularLocation>
</comment>
<keyword evidence="5 6" id="KW-0472">Membrane</keyword>
<dbReference type="InterPro" id="IPR045863">
    <property type="entry name" value="CorA_TM1_TM2"/>
</dbReference>
<dbReference type="PATRIC" id="fig|1301098.3.peg.3107"/>
<comment type="similarity">
    <text evidence="2">Belongs to the CorA metal ion transporter (MIT) (TC 1.A.35) family.</text>
</comment>
<dbReference type="HOGENOM" id="CLU_077671_0_0_6"/>
<evidence type="ECO:0000256" key="4">
    <source>
        <dbReference type="ARBA" id="ARBA00022989"/>
    </source>
</evidence>
<feature type="transmembrane region" description="Helical" evidence="6">
    <location>
        <begin position="249"/>
        <end position="269"/>
    </location>
</feature>
<dbReference type="Gene3D" id="1.20.58.340">
    <property type="entry name" value="Magnesium transport protein CorA, transmembrane region"/>
    <property type="match status" value="2"/>
</dbReference>
<dbReference type="Proteomes" id="UP000025241">
    <property type="component" value="Chromosome I"/>
</dbReference>
<dbReference type="EMBL" id="HG322950">
    <property type="protein sequence ID" value="CDF84428.1"/>
    <property type="molecule type" value="Genomic_DNA"/>
</dbReference>
<sequence>MRQRHVLLEGKLLPCADEQAPIQLCVAPDAAERAWLQERFGLDGHALASALDPDEVARVEFHGASLFVIWQRPQNYTGGDSFAFEVSSFGMLLDARGLLLIANSDSLLGGLAARHDLRQPLDVLLAVLLDNIHHYQGHLKVIKLVARELQQRFNQSMHNKHLLQMFNLSESLVYYLNAIQSNGSVLTRLRNHAEKLHLSEQQVALLDDLLIENNQCFKQAEIYSSVCAGLMDARGNLLNNSMNEMLRKLTLINVVFLPLNLIAGIGGMSEYSMMTHAIPWWISYPLFVLALALLAGLMLLALRRLLANGPPRTTG</sequence>
<keyword evidence="8" id="KW-1185">Reference proteome</keyword>
<dbReference type="RefSeq" id="WP_043252975.1">
    <property type="nucleotide sequence ID" value="NZ_HG322950.1"/>
</dbReference>
<evidence type="ECO:0000256" key="6">
    <source>
        <dbReference type="SAM" id="Phobius"/>
    </source>
</evidence>
<dbReference type="InterPro" id="IPR045861">
    <property type="entry name" value="CorA_cytoplasmic_dom"/>
</dbReference>
<dbReference type="PANTHER" id="PTHR47891:SF2">
    <property type="entry name" value="MAGNESIUM AND COBALT TRANSPORTER"/>
    <property type="match status" value="1"/>
</dbReference>
<dbReference type="CDD" id="cd12827">
    <property type="entry name" value="EcCorA_ZntB-like_u2"/>
    <property type="match status" value="1"/>
</dbReference>
<evidence type="ECO:0000313" key="7">
    <source>
        <dbReference type="EMBL" id="CDF84428.1"/>
    </source>
</evidence>
<dbReference type="AlphaFoldDB" id="A0A024HIZ4"/>
<dbReference type="GO" id="GO:0016020">
    <property type="term" value="C:membrane"/>
    <property type="evidence" value="ECO:0007669"/>
    <property type="project" value="UniProtKB-SubCell"/>
</dbReference>